<evidence type="ECO:0000313" key="1">
    <source>
        <dbReference type="EMBL" id="GLW69401.1"/>
    </source>
</evidence>
<dbReference type="AlphaFoldDB" id="A0A9W6Q5Z4"/>
<proteinExistence type="predicted"/>
<gene>
    <name evidence="1" type="ORF">Kpho02_17000</name>
</gene>
<sequence>MGQEKQFAGFVLDGATVERFSALVDEEAAHGAYHAGLASAGASDDAVVPAAAH</sequence>
<accession>A0A9W6Q5Z4</accession>
<dbReference type="EMBL" id="BSSA01000004">
    <property type="protein sequence ID" value="GLW69401.1"/>
    <property type="molecule type" value="Genomic_DNA"/>
</dbReference>
<name>A0A9W6Q5Z4_9ACTN</name>
<reference evidence="1" key="1">
    <citation type="submission" date="2023-02" db="EMBL/GenBank/DDBJ databases">
        <title>Kitasatospora phosalacinea NBRC 14627.</title>
        <authorList>
            <person name="Ichikawa N."/>
            <person name="Sato H."/>
            <person name="Tonouchi N."/>
        </authorList>
    </citation>
    <scope>NUCLEOTIDE SEQUENCE</scope>
    <source>
        <strain evidence="1">NBRC 14627</strain>
    </source>
</reference>
<protein>
    <submittedName>
        <fullName evidence="1">Uncharacterized protein</fullName>
    </submittedName>
</protein>
<evidence type="ECO:0000313" key="2">
    <source>
        <dbReference type="Proteomes" id="UP001165041"/>
    </source>
</evidence>
<dbReference type="RefSeq" id="WP_285735297.1">
    <property type="nucleotide sequence ID" value="NZ_BSSA01000004.1"/>
</dbReference>
<comment type="caution">
    <text evidence="1">The sequence shown here is derived from an EMBL/GenBank/DDBJ whole genome shotgun (WGS) entry which is preliminary data.</text>
</comment>
<dbReference type="Proteomes" id="UP001165041">
    <property type="component" value="Unassembled WGS sequence"/>
</dbReference>
<organism evidence="1 2">
    <name type="scientific">Kitasatospora phosalacinea</name>
    <dbReference type="NCBI Taxonomy" id="2065"/>
    <lineage>
        <taxon>Bacteria</taxon>
        <taxon>Bacillati</taxon>
        <taxon>Actinomycetota</taxon>
        <taxon>Actinomycetes</taxon>
        <taxon>Kitasatosporales</taxon>
        <taxon>Streptomycetaceae</taxon>
        <taxon>Kitasatospora</taxon>
    </lineage>
</organism>